<dbReference type="Gene3D" id="3.30.40.250">
    <property type="match status" value="1"/>
</dbReference>
<accession>A0ABN3Y137</accession>
<evidence type="ECO:0000259" key="1">
    <source>
        <dbReference type="PROSITE" id="PS51664"/>
    </source>
</evidence>
<comment type="caution">
    <text evidence="2">The sequence shown here is derived from an EMBL/GenBank/DDBJ whole genome shotgun (WGS) entry which is preliminary data.</text>
</comment>
<dbReference type="InterPro" id="IPR027624">
    <property type="entry name" value="TOMM_cyclo_SagD"/>
</dbReference>
<dbReference type="Proteomes" id="UP001499930">
    <property type="component" value="Unassembled WGS sequence"/>
</dbReference>
<evidence type="ECO:0000313" key="3">
    <source>
        <dbReference type="Proteomes" id="UP001499930"/>
    </source>
</evidence>
<dbReference type="NCBIfam" id="TIGR03604">
    <property type="entry name" value="TOMM_cyclo_SagD"/>
    <property type="match status" value="1"/>
</dbReference>
<dbReference type="Gene3D" id="3.30.1330.230">
    <property type="match status" value="1"/>
</dbReference>
<dbReference type="RefSeq" id="WP_344897445.1">
    <property type="nucleotide sequence ID" value="NZ_BAAAWD010000010.1"/>
</dbReference>
<name>A0ABN3Y137_9ACTN</name>
<gene>
    <name evidence="2" type="ORF">GCM10017559_40340</name>
</gene>
<evidence type="ECO:0000313" key="2">
    <source>
        <dbReference type="EMBL" id="GAA3013157.1"/>
    </source>
</evidence>
<dbReference type="Pfam" id="PF02624">
    <property type="entry name" value="YcaO"/>
    <property type="match status" value="1"/>
</dbReference>
<proteinExistence type="predicted"/>
<dbReference type="PANTHER" id="PTHR37809">
    <property type="entry name" value="RIBOSOMAL PROTEIN S12 METHYLTHIOTRANSFERASE ACCESSORY FACTOR YCAO"/>
    <property type="match status" value="1"/>
</dbReference>
<sequence>MYPLLLDARTGIVRDLVHTRVPGHLPESFSMVTAVLSDTTRFSPWPSDSAGAGYAFADPRAALGAALGEAAERYCGNLVPAGLRTGSHRELGPLALDPRTLALYSPEQYATPGFPLAEFTPDLPVEWTPASDLVTGEEVLVPAGLVWVSYFSADVATPTPRTNPVVQAGLAAGPSGAYAAWGALCELAERDAMTLAWHGRAGLRLLEAPAWLGVLAEGPRRRLHVRFLEFPSATGLRVVGALVRDRETGYLSLGMGVRADAGEAMVKAYGEALQLQLFVAGLDDPDGPYCRVAADPRSPLKPWRADRAYGSSYRDDLADVVDHGCHLQLFLDPAVQERFEDELAEALTEGAPPERVRPPGSVADLAARLGTRVLCADVTTPDVASAGVRVVRVIAPGLYSNTAAGLPFLGGSRLAARLGGRPRRALPLPH</sequence>
<dbReference type="EMBL" id="BAAAWD010000010">
    <property type="protein sequence ID" value="GAA3013157.1"/>
    <property type="molecule type" value="Genomic_DNA"/>
</dbReference>
<dbReference type="PROSITE" id="PS51664">
    <property type="entry name" value="YCAO"/>
    <property type="match status" value="1"/>
</dbReference>
<keyword evidence="3" id="KW-1185">Reference proteome</keyword>
<dbReference type="PANTHER" id="PTHR37809:SF1">
    <property type="entry name" value="RIBOSOMAL PROTEIN S12 METHYLTHIOTRANSFERASE ACCESSORY FACTOR YCAO"/>
    <property type="match status" value="1"/>
</dbReference>
<reference evidence="3" key="1">
    <citation type="journal article" date="2019" name="Int. J. Syst. Evol. Microbiol.">
        <title>The Global Catalogue of Microorganisms (GCM) 10K type strain sequencing project: providing services to taxonomists for standard genome sequencing and annotation.</title>
        <authorList>
            <consortium name="The Broad Institute Genomics Platform"/>
            <consortium name="The Broad Institute Genome Sequencing Center for Infectious Disease"/>
            <person name="Wu L."/>
            <person name="Ma J."/>
        </authorList>
    </citation>
    <scope>NUCLEOTIDE SEQUENCE [LARGE SCALE GENOMIC DNA]</scope>
    <source>
        <strain evidence="3">JCM 3106</strain>
    </source>
</reference>
<protein>
    <recommendedName>
        <fullName evidence="1">YcaO domain-containing protein</fullName>
    </recommendedName>
</protein>
<dbReference type="InterPro" id="IPR003776">
    <property type="entry name" value="YcaO-like_dom"/>
</dbReference>
<organism evidence="2 3">
    <name type="scientific">Streptosporangium longisporum</name>
    <dbReference type="NCBI Taxonomy" id="46187"/>
    <lineage>
        <taxon>Bacteria</taxon>
        <taxon>Bacillati</taxon>
        <taxon>Actinomycetota</taxon>
        <taxon>Actinomycetes</taxon>
        <taxon>Streptosporangiales</taxon>
        <taxon>Streptosporangiaceae</taxon>
        <taxon>Streptosporangium</taxon>
    </lineage>
</organism>
<feature type="domain" description="YcaO" evidence="1">
    <location>
        <begin position="53"/>
        <end position="430"/>
    </location>
</feature>